<evidence type="ECO:0000256" key="2">
    <source>
        <dbReference type="ARBA" id="ARBA00004613"/>
    </source>
</evidence>
<organism evidence="6 7">
    <name type="scientific">Penicillium diatomitis</name>
    <dbReference type="NCBI Taxonomy" id="2819901"/>
    <lineage>
        <taxon>Eukaryota</taxon>
        <taxon>Fungi</taxon>
        <taxon>Dikarya</taxon>
        <taxon>Ascomycota</taxon>
        <taxon>Pezizomycotina</taxon>
        <taxon>Eurotiomycetes</taxon>
        <taxon>Eurotiomycetidae</taxon>
        <taxon>Eurotiales</taxon>
        <taxon>Aspergillaceae</taxon>
        <taxon>Penicillium</taxon>
    </lineage>
</organism>
<comment type="caution">
    <text evidence="6">The sequence shown here is derived from an EMBL/GenBank/DDBJ whole genome shotgun (WGS) entry which is preliminary data.</text>
</comment>
<keyword evidence="4" id="KW-1015">Disulfide bond</keyword>
<feature type="domain" description="Auxiliary Activity family 9 catalytic" evidence="5">
    <location>
        <begin position="66"/>
        <end position="261"/>
    </location>
</feature>
<accession>A0A9W9X2E3</accession>
<evidence type="ECO:0000259" key="5">
    <source>
        <dbReference type="Pfam" id="PF03443"/>
    </source>
</evidence>
<dbReference type="PANTHER" id="PTHR33353">
    <property type="entry name" value="PUTATIVE (AFU_ORTHOLOGUE AFUA_1G12560)-RELATED"/>
    <property type="match status" value="1"/>
</dbReference>
<dbReference type="CDD" id="cd21175">
    <property type="entry name" value="LPMO_AA9"/>
    <property type="match status" value="1"/>
</dbReference>
<evidence type="ECO:0000256" key="1">
    <source>
        <dbReference type="ARBA" id="ARBA00001973"/>
    </source>
</evidence>
<evidence type="ECO:0000256" key="3">
    <source>
        <dbReference type="ARBA" id="ARBA00022525"/>
    </source>
</evidence>
<dbReference type="Pfam" id="PF03443">
    <property type="entry name" value="AA9"/>
    <property type="match status" value="1"/>
</dbReference>
<evidence type="ECO:0000313" key="7">
    <source>
        <dbReference type="Proteomes" id="UP001148312"/>
    </source>
</evidence>
<keyword evidence="3" id="KW-0964">Secreted</keyword>
<name>A0A9W9X2E3_9EURO</name>
<evidence type="ECO:0000313" key="6">
    <source>
        <dbReference type="EMBL" id="KAJ5480822.1"/>
    </source>
</evidence>
<comment type="subcellular location">
    <subcellularLocation>
        <location evidence="2">Secreted</location>
    </subcellularLocation>
</comment>
<dbReference type="PANTHER" id="PTHR33353:SF34">
    <property type="entry name" value="ENDO-BETA-1,4-GLUCANASE D"/>
    <property type="match status" value="1"/>
</dbReference>
<dbReference type="InterPro" id="IPR005103">
    <property type="entry name" value="AA9_LPMO"/>
</dbReference>
<dbReference type="GO" id="GO:0005576">
    <property type="term" value="C:extracellular region"/>
    <property type="evidence" value="ECO:0007669"/>
    <property type="project" value="UniProtKB-SubCell"/>
</dbReference>
<evidence type="ECO:0000256" key="4">
    <source>
        <dbReference type="ARBA" id="ARBA00023157"/>
    </source>
</evidence>
<comment type="cofactor">
    <cofactor evidence="1">
        <name>Cu(2+)</name>
        <dbReference type="ChEBI" id="CHEBI:29036"/>
    </cofactor>
</comment>
<dbReference type="RefSeq" id="XP_056788252.1">
    <property type="nucleotide sequence ID" value="XM_056936317.1"/>
</dbReference>
<dbReference type="Proteomes" id="UP001148312">
    <property type="component" value="Unassembled WGS sequence"/>
</dbReference>
<proteinExistence type="predicted"/>
<dbReference type="EMBL" id="JAPWDQ010000009">
    <property type="protein sequence ID" value="KAJ5480822.1"/>
    <property type="molecule type" value="Genomic_DNA"/>
</dbReference>
<dbReference type="AlphaFoldDB" id="A0A9W9X2E3"/>
<sequence>MFPTLWQMARSTLYLITELDRDPVAILHQDLVTGFHVNIDRGRDSFDESTNSRILPSSYTGYLADSYPYMSDPPKSVGWATTATDLGFEDGTEYQSANIICHRDGKNAALSAPVTAGSKVEIQWTPWPDSHHGPVITYLASCGGDCSTVDKTTLKFFKIDEAGLINDANPPGTWATDQLIAAGNRWTVTIPKSIASGNYVMRHEIIGLHSAGSKDGAQNYPQCLNLQVTGGGGAEPQGTLGEALYQETDPGILISIYSSLKNYVIPGPALYSA</sequence>
<gene>
    <name evidence="6" type="ORF">N7539_006716</name>
</gene>
<reference evidence="6" key="1">
    <citation type="submission" date="2022-12" db="EMBL/GenBank/DDBJ databases">
        <authorList>
            <person name="Petersen C."/>
        </authorList>
    </citation>
    <scope>NUCLEOTIDE SEQUENCE</scope>
    <source>
        <strain evidence="6">IBT 30728</strain>
    </source>
</reference>
<keyword evidence="7" id="KW-1185">Reference proteome</keyword>
<dbReference type="GeneID" id="81626566"/>
<reference evidence="6" key="2">
    <citation type="journal article" date="2023" name="IMA Fungus">
        <title>Comparative genomic study of the Penicillium genus elucidates a diverse pangenome and 15 lateral gene transfer events.</title>
        <authorList>
            <person name="Petersen C."/>
            <person name="Sorensen T."/>
            <person name="Nielsen M.R."/>
            <person name="Sondergaard T.E."/>
            <person name="Sorensen J.L."/>
            <person name="Fitzpatrick D.A."/>
            <person name="Frisvad J.C."/>
            <person name="Nielsen K.L."/>
        </authorList>
    </citation>
    <scope>NUCLEOTIDE SEQUENCE</scope>
    <source>
        <strain evidence="6">IBT 30728</strain>
    </source>
</reference>
<dbReference type="Gene3D" id="2.70.50.70">
    <property type="match status" value="1"/>
</dbReference>
<protein>
    <submittedName>
        <fullName evidence="6">Endoglucanase-4</fullName>
    </submittedName>
</protein>
<dbReference type="InterPro" id="IPR049892">
    <property type="entry name" value="AA9"/>
</dbReference>